<dbReference type="EC" id="2.5.1.72" evidence="3"/>
<gene>
    <name evidence="10" type="primary">nadA</name>
    <name evidence="10" type="ORF">NO2_1696</name>
</gene>
<dbReference type="PANTHER" id="PTHR30573">
    <property type="entry name" value="QUINOLINATE SYNTHETASE A"/>
    <property type="match status" value="1"/>
</dbReference>
<feature type="non-terminal residue" evidence="10">
    <location>
        <position position="115"/>
    </location>
</feature>
<dbReference type="GO" id="GO:0051539">
    <property type="term" value="F:4 iron, 4 sulfur cluster binding"/>
    <property type="evidence" value="ECO:0007669"/>
    <property type="project" value="UniProtKB-KW"/>
</dbReference>
<evidence type="ECO:0000256" key="3">
    <source>
        <dbReference type="ARBA" id="ARBA00012669"/>
    </source>
</evidence>
<dbReference type="EMBL" id="BGZO01000176">
    <property type="protein sequence ID" value="GBR77295.1"/>
    <property type="molecule type" value="Genomic_DNA"/>
</dbReference>
<organism evidence="10 11">
    <name type="scientific">Candidatus Termititenax persephonae</name>
    <dbReference type="NCBI Taxonomy" id="2218525"/>
    <lineage>
        <taxon>Bacteria</taxon>
        <taxon>Bacillati</taxon>
        <taxon>Candidatus Margulisiibacteriota</taxon>
        <taxon>Candidatus Termititenacia</taxon>
        <taxon>Candidatus Termititenacales</taxon>
        <taxon>Candidatus Termititenacaceae</taxon>
        <taxon>Candidatus Termititenax</taxon>
    </lineage>
</organism>
<evidence type="ECO:0000256" key="4">
    <source>
        <dbReference type="ARBA" id="ARBA00022485"/>
    </source>
</evidence>
<dbReference type="GO" id="GO:0046872">
    <property type="term" value="F:metal ion binding"/>
    <property type="evidence" value="ECO:0007669"/>
    <property type="project" value="UniProtKB-KW"/>
</dbReference>
<reference evidence="10 11" key="1">
    <citation type="journal article" date="2019" name="ISME J.">
        <title>Genome analyses of uncultured TG2/ZB3 bacteria in 'Margulisbacteria' specifically attached to ectosymbiotic spirochetes of protists in the termite gut.</title>
        <authorList>
            <person name="Utami Y.D."/>
            <person name="Kuwahara H."/>
            <person name="Igai K."/>
            <person name="Murakami T."/>
            <person name="Sugaya K."/>
            <person name="Morikawa T."/>
            <person name="Nagura Y."/>
            <person name="Yuki M."/>
            <person name="Deevong P."/>
            <person name="Inoue T."/>
            <person name="Kihara K."/>
            <person name="Lo N."/>
            <person name="Yamada A."/>
            <person name="Ohkuma M."/>
            <person name="Hongoh Y."/>
        </authorList>
    </citation>
    <scope>NUCLEOTIDE SEQUENCE [LARGE SCALE GENOMIC DNA]</scope>
    <source>
        <strain evidence="10">NkOx7-02</strain>
    </source>
</reference>
<sequence>MTDLVPQIQRLKQEKNVLILAHVYAPPEVQAAADFVGDSLSLSRKSADASIAQDKIIFCGVYFMAETAALLAPHKKVFISEPLAGCPMADMADAADVLKLKAAHPSAAVVTYVNS</sequence>
<dbReference type="SUPFAM" id="SSF142754">
    <property type="entry name" value="NadA-like"/>
    <property type="match status" value="1"/>
</dbReference>
<keyword evidence="7" id="KW-0479">Metal-binding</keyword>
<evidence type="ECO:0000313" key="10">
    <source>
        <dbReference type="EMBL" id="GBR77295.1"/>
    </source>
</evidence>
<protein>
    <recommendedName>
        <fullName evidence="3">quinolinate synthase</fullName>
        <ecNumber evidence="3">2.5.1.72</ecNumber>
    </recommendedName>
</protein>
<comment type="pathway">
    <text evidence="2">Cofactor biosynthesis; NAD(+) biosynthesis; quinolinate from iminoaspartate: step 1/1.</text>
</comment>
<keyword evidence="8" id="KW-0408">Iron</keyword>
<dbReference type="GO" id="GO:0034628">
    <property type="term" value="P:'de novo' NAD+ biosynthetic process from L-aspartate"/>
    <property type="evidence" value="ECO:0007669"/>
    <property type="project" value="TreeGrafter"/>
</dbReference>
<dbReference type="InterPro" id="IPR003473">
    <property type="entry name" value="NadA"/>
</dbReference>
<evidence type="ECO:0000256" key="5">
    <source>
        <dbReference type="ARBA" id="ARBA00022642"/>
    </source>
</evidence>
<dbReference type="Proteomes" id="UP000275925">
    <property type="component" value="Unassembled WGS sequence"/>
</dbReference>
<dbReference type="UniPathway" id="UPA00253">
    <property type="reaction ID" value="UER00327"/>
</dbReference>
<evidence type="ECO:0000256" key="9">
    <source>
        <dbReference type="ARBA" id="ARBA00023014"/>
    </source>
</evidence>
<proteinExistence type="predicted"/>
<dbReference type="AlphaFoldDB" id="A0A388TLH8"/>
<dbReference type="PANTHER" id="PTHR30573:SF0">
    <property type="entry name" value="QUINOLINATE SYNTHASE, CHLOROPLASTIC"/>
    <property type="match status" value="1"/>
</dbReference>
<keyword evidence="4" id="KW-0004">4Fe-4S</keyword>
<dbReference type="Gene3D" id="3.40.50.10800">
    <property type="entry name" value="NadA-like"/>
    <property type="match status" value="2"/>
</dbReference>
<keyword evidence="6" id="KW-0808">Transferase</keyword>
<dbReference type="Pfam" id="PF02445">
    <property type="entry name" value="NadA"/>
    <property type="match status" value="1"/>
</dbReference>
<accession>A0A388TLH8</accession>
<evidence type="ECO:0000313" key="11">
    <source>
        <dbReference type="Proteomes" id="UP000275925"/>
    </source>
</evidence>
<dbReference type="InterPro" id="IPR036094">
    <property type="entry name" value="NadA_sf"/>
</dbReference>
<evidence type="ECO:0000256" key="7">
    <source>
        <dbReference type="ARBA" id="ARBA00022723"/>
    </source>
</evidence>
<evidence type="ECO:0000256" key="8">
    <source>
        <dbReference type="ARBA" id="ARBA00023004"/>
    </source>
</evidence>
<evidence type="ECO:0000256" key="6">
    <source>
        <dbReference type="ARBA" id="ARBA00022679"/>
    </source>
</evidence>
<keyword evidence="9" id="KW-0411">Iron-sulfur</keyword>
<keyword evidence="5" id="KW-0662">Pyridine nucleotide biosynthesis</keyword>
<evidence type="ECO:0000256" key="2">
    <source>
        <dbReference type="ARBA" id="ARBA00005065"/>
    </source>
</evidence>
<keyword evidence="11" id="KW-1185">Reference proteome</keyword>
<dbReference type="GO" id="GO:0008987">
    <property type="term" value="F:quinolinate synthetase A activity"/>
    <property type="evidence" value="ECO:0007669"/>
    <property type="project" value="InterPro"/>
</dbReference>
<name>A0A388TLH8_9BACT</name>
<comment type="cofactor">
    <cofactor evidence="1">
        <name>[4Fe-4S] cluster</name>
        <dbReference type="ChEBI" id="CHEBI:49883"/>
    </cofactor>
</comment>
<comment type="caution">
    <text evidence="10">The sequence shown here is derived from an EMBL/GenBank/DDBJ whole genome shotgun (WGS) entry which is preliminary data.</text>
</comment>
<evidence type="ECO:0000256" key="1">
    <source>
        <dbReference type="ARBA" id="ARBA00001966"/>
    </source>
</evidence>